<dbReference type="Proteomes" id="UP000199518">
    <property type="component" value="Unassembled WGS sequence"/>
</dbReference>
<evidence type="ECO:0000313" key="8">
    <source>
        <dbReference type="EMBL" id="SFI19107.1"/>
    </source>
</evidence>
<evidence type="ECO:0000256" key="4">
    <source>
        <dbReference type="ARBA" id="ARBA00022603"/>
    </source>
</evidence>
<proteinExistence type="inferred from homology"/>
<dbReference type="InterPro" id="IPR029063">
    <property type="entry name" value="SAM-dependent_MTases_sf"/>
</dbReference>
<keyword evidence="3 7" id="KW-0963">Cytoplasm</keyword>
<dbReference type="GO" id="GO:0005737">
    <property type="term" value="C:cytoplasm"/>
    <property type="evidence" value="ECO:0007669"/>
    <property type="project" value="UniProtKB-SubCell"/>
</dbReference>
<dbReference type="CDD" id="cd02440">
    <property type="entry name" value="AdoMet_MTases"/>
    <property type="match status" value="1"/>
</dbReference>
<comment type="subcellular location">
    <subcellularLocation>
        <location evidence="1 7">Cytoplasm</location>
    </subcellularLocation>
</comment>
<organism evidence="8 9">
    <name type="scientific">Planctomicrobium piriforme</name>
    <dbReference type="NCBI Taxonomy" id="1576369"/>
    <lineage>
        <taxon>Bacteria</taxon>
        <taxon>Pseudomonadati</taxon>
        <taxon>Planctomycetota</taxon>
        <taxon>Planctomycetia</taxon>
        <taxon>Planctomycetales</taxon>
        <taxon>Planctomycetaceae</taxon>
        <taxon>Planctomicrobium</taxon>
    </lineage>
</organism>
<evidence type="ECO:0000313" key="9">
    <source>
        <dbReference type="Proteomes" id="UP000199518"/>
    </source>
</evidence>
<name>A0A1I3G6T0_9PLAN</name>
<dbReference type="STRING" id="1576369.SAMN05421753_106212"/>
<reference evidence="9" key="1">
    <citation type="submission" date="2016-10" db="EMBL/GenBank/DDBJ databases">
        <authorList>
            <person name="Varghese N."/>
            <person name="Submissions S."/>
        </authorList>
    </citation>
    <scope>NUCLEOTIDE SEQUENCE [LARGE SCALE GENOMIC DNA]</scope>
    <source>
        <strain evidence="9">DSM 26348</strain>
    </source>
</reference>
<dbReference type="Pfam" id="PF01135">
    <property type="entry name" value="PCMT"/>
    <property type="match status" value="1"/>
</dbReference>
<comment type="catalytic activity">
    <reaction evidence="7">
        <text>[protein]-L-isoaspartate + S-adenosyl-L-methionine = [protein]-L-isoaspartate alpha-methyl ester + S-adenosyl-L-homocysteine</text>
        <dbReference type="Rhea" id="RHEA:12705"/>
        <dbReference type="Rhea" id="RHEA-COMP:12143"/>
        <dbReference type="Rhea" id="RHEA-COMP:12144"/>
        <dbReference type="ChEBI" id="CHEBI:57856"/>
        <dbReference type="ChEBI" id="CHEBI:59789"/>
        <dbReference type="ChEBI" id="CHEBI:90596"/>
        <dbReference type="ChEBI" id="CHEBI:90598"/>
        <dbReference type="EC" id="2.1.1.77"/>
    </reaction>
</comment>
<feature type="active site" evidence="7">
    <location>
        <position position="61"/>
    </location>
</feature>
<dbReference type="GO" id="GO:0030091">
    <property type="term" value="P:protein repair"/>
    <property type="evidence" value="ECO:0007669"/>
    <property type="project" value="UniProtKB-UniRule"/>
</dbReference>
<dbReference type="Gene3D" id="3.40.50.150">
    <property type="entry name" value="Vaccinia Virus protein VP39"/>
    <property type="match status" value="1"/>
</dbReference>
<gene>
    <name evidence="7" type="primary">pcm</name>
    <name evidence="8" type="ORF">SAMN05421753_106212</name>
</gene>
<comment type="function">
    <text evidence="7">Catalyzes the methyl esterification of L-isoaspartyl residues in peptides and proteins that result from spontaneous decomposition of normal L-aspartyl and L-asparaginyl residues. It plays a role in the repair and/or degradation of damaged proteins.</text>
</comment>
<dbReference type="AlphaFoldDB" id="A0A1I3G6T0"/>
<evidence type="ECO:0000256" key="5">
    <source>
        <dbReference type="ARBA" id="ARBA00022679"/>
    </source>
</evidence>
<evidence type="ECO:0000256" key="2">
    <source>
        <dbReference type="ARBA" id="ARBA00005369"/>
    </source>
</evidence>
<evidence type="ECO:0000256" key="7">
    <source>
        <dbReference type="HAMAP-Rule" id="MF_00090"/>
    </source>
</evidence>
<sequence>MTFVNQRQQMVAEQLETRHIDDPRVLDAMAAVPREQFVQLAQQQSAYNDSALPLEHHQTISQPYTVAFMAQALRLKSEDVVLEIGTGSGYGAAVLSRLAKRVDTIERIPELASQARERLKQLGYSNVRVFVGDGTSGLPEHAPYDAICVTAAGQTLPPAYAAQLKPGGRILIPLVNWSDAQTMTLFTKTGTELKKRELGSFRFVPLIGAYAVSPADR</sequence>
<dbReference type="PANTHER" id="PTHR11579:SF0">
    <property type="entry name" value="PROTEIN-L-ISOASPARTATE(D-ASPARTATE) O-METHYLTRANSFERASE"/>
    <property type="match status" value="1"/>
</dbReference>
<evidence type="ECO:0000256" key="6">
    <source>
        <dbReference type="ARBA" id="ARBA00022691"/>
    </source>
</evidence>
<keyword evidence="4 7" id="KW-0489">Methyltransferase</keyword>
<keyword evidence="9" id="KW-1185">Reference proteome</keyword>
<dbReference type="InterPro" id="IPR000682">
    <property type="entry name" value="PCMT"/>
</dbReference>
<dbReference type="GO" id="GO:0004719">
    <property type="term" value="F:protein-L-isoaspartate (D-aspartate) O-methyltransferase activity"/>
    <property type="evidence" value="ECO:0007669"/>
    <property type="project" value="UniProtKB-UniRule"/>
</dbReference>
<dbReference type="OrthoDB" id="9772751at2"/>
<dbReference type="FunFam" id="3.40.50.150:FF:000010">
    <property type="entry name" value="Protein-L-isoaspartate O-methyltransferase"/>
    <property type="match status" value="1"/>
</dbReference>
<dbReference type="RefSeq" id="WP_092049656.1">
    <property type="nucleotide sequence ID" value="NZ_FOQD01000006.1"/>
</dbReference>
<dbReference type="EMBL" id="FOQD01000006">
    <property type="protein sequence ID" value="SFI19107.1"/>
    <property type="molecule type" value="Genomic_DNA"/>
</dbReference>
<comment type="similarity">
    <text evidence="2 7">Belongs to the methyltransferase superfamily. L-isoaspartyl/D-aspartyl protein methyltransferase family.</text>
</comment>
<evidence type="ECO:0000256" key="3">
    <source>
        <dbReference type="ARBA" id="ARBA00022490"/>
    </source>
</evidence>
<dbReference type="PANTHER" id="PTHR11579">
    <property type="entry name" value="PROTEIN-L-ISOASPARTATE O-METHYLTRANSFERASE"/>
    <property type="match status" value="1"/>
</dbReference>
<protein>
    <recommendedName>
        <fullName evidence="7">Protein-L-isoaspartate O-methyltransferase</fullName>
        <ecNumber evidence="7">2.1.1.77</ecNumber>
    </recommendedName>
    <alternativeName>
        <fullName evidence="7">L-isoaspartyl protein carboxyl methyltransferase</fullName>
    </alternativeName>
    <alternativeName>
        <fullName evidence="7">Protein L-isoaspartyl methyltransferase</fullName>
    </alternativeName>
    <alternativeName>
        <fullName evidence="7">Protein-beta-aspartate methyltransferase</fullName>
        <shortName evidence="7">PIMT</shortName>
    </alternativeName>
</protein>
<accession>A0A1I3G6T0</accession>
<evidence type="ECO:0000256" key="1">
    <source>
        <dbReference type="ARBA" id="ARBA00004496"/>
    </source>
</evidence>
<keyword evidence="5 7" id="KW-0808">Transferase</keyword>
<dbReference type="HAMAP" id="MF_00090">
    <property type="entry name" value="PIMT"/>
    <property type="match status" value="1"/>
</dbReference>
<dbReference type="SUPFAM" id="SSF53335">
    <property type="entry name" value="S-adenosyl-L-methionine-dependent methyltransferases"/>
    <property type="match status" value="1"/>
</dbReference>
<dbReference type="EC" id="2.1.1.77" evidence="7"/>
<dbReference type="GO" id="GO:0032259">
    <property type="term" value="P:methylation"/>
    <property type="evidence" value="ECO:0007669"/>
    <property type="project" value="UniProtKB-KW"/>
</dbReference>
<keyword evidence="6 7" id="KW-0949">S-adenosyl-L-methionine</keyword>
<dbReference type="PROSITE" id="PS01279">
    <property type="entry name" value="PCMT"/>
    <property type="match status" value="1"/>
</dbReference>
<dbReference type="NCBIfam" id="NF001453">
    <property type="entry name" value="PRK00312.1"/>
    <property type="match status" value="1"/>
</dbReference>
<dbReference type="NCBIfam" id="TIGR00080">
    <property type="entry name" value="pimt"/>
    <property type="match status" value="1"/>
</dbReference>